<dbReference type="EnsemblMetazoa" id="ASIC000576-RA">
    <property type="protein sequence ID" value="ASIC000576-PA"/>
    <property type="gene ID" value="ASIC000576"/>
</dbReference>
<reference evidence="2" key="2">
    <citation type="submission" date="2020-05" db="UniProtKB">
        <authorList>
            <consortium name="EnsemblMetazoa"/>
        </authorList>
    </citation>
    <scope>IDENTIFICATION</scope>
</reference>
<dbReference type="VEuPathDB" id="VectorBase:ASIC000576"/>
<gene>
    <name evidence="1" type="ORF">ZHAS_00000576</name>
</gene>
<proteinExistence type="predicted"/>
<evidence type="ECO:0000313" key="2">
    <source>
        <dbReference type="EnsemblMetazoa" id="ASIC000576-PA"/>
    </source>
</evidence>
<reference evidence="1 3" key="1">
    <citation type="journal article" date="2014" name="BMC Genomics">
        <title>Genome sequence of Anopheles sinensis provides insight into genetics basis of mosquito competence for malaria parasites.</title>
        <authorList>
            <person name="Zhou D."/>
            <person name="Zhang D."/>
            <person name="Ding G."/>
            <person name="Shi L."/>
            <person name="Hou Q."/>
            <person name="Ye Y."/>
            <person name="Xu Y."/>
            <person name="Zhou H."/>
            <person name="Xiong C."/>
            <person name="Li S."/>
            <person name="Yu J."/>
            <person name="Hong S."/>
            <person name="Yu X."/>
            <person name="Zou P."/>
            <person name="Chen C."/>
            <person name="Chang X."/>
            <person name="Wang W."/>
            <person name="Lv Y."/>
            <person name="Sun Y."/>
            <person name="Ma L."/>
            <person name="Shen B."/>
            <person name="Zhu C."/>
        </authorList>
    </citation>
    <scope>NUCLEOTIDE SEQUENCE [LARGE SCALE GENOMIC DNA]</scope>
</reference>
<keyword evidence="3" id="KW-1185">Reference proteome</keyword>
<dbReference type="EMBL" id="ATLV01003052">
    <property type="status" value="NOT_ANNOTATED_CDS"/>
    <property type="molecule type" value="Genomic_DNA"/>
</dbReference>
<name>A0A084VAA0_ANOSI</name>
<dbReference type="Proteomes" id="UP000030765">
    <property type="component" value="Unassembled WGS sequence"/>
</dbReference>
<dbReference type="EMBL" id="KE524109">
    <property type="protein sequence ID" value="KFB34894.1"/>
    <property type="molecule type" value="Genomic_DNA"/>
</dbReference>
<protein>
    <submittedName>
        <fullName evidence="1 2">Uncharacterized protein</fullName>
    </submittedName>
</protein>
<evidence type="ECO:0000313" key="1">
    <source>
        <dbReference type="EMBL" id="KFB34894.1"/>
    </source>
</evidence>
<accession>A0A084VAA0</accession>
<organism evidence="1">
    <name type="scientific">Anopheles sinensis</name>
    <name type="common">Mosquito</name>
    <dbReference type="NCBI Taxonomy" id="74873"/>
    <lineage>
        <taxon>Eukaryota</taxon>
        <taxon>Metazoa</taxon>
        <taxon>Ecdysozoa</taxon>
        <taxon>Arthropoda</taxon>
        <taxon>Hexapoda</taxon>
        <taxon>Insecta</taxon>
        <taxon>Pterygota</taxon>
        <taxon>Neoptera</taxon>
        <taxon>Endopterygota</taxon>
        <taxon>Diptera</taxon>
        <taxon>Nematocera</taxon>
        <taxon>Culicoidea</taxon>
        <taxon>Culicidae</taxon>
        <taxon>Anophelinae</taxon>
        <taxon>Anopheles</taxon>
    </lineage>
</organism>
<dbReference type="AlphaFoldDB" id="A0A084VAA0"/>
<evidence type="ECO:0000313" key="3">
    <source>
        <dbReference type="Proteomes" id="UP000030765"/>
    </source>
</evidence>
<sequence>MTACVFPASPRVLTTFCKTREPVPYAHTALAVAVITDQSPGVLVMISRAQDPPRSSYRFHPRLCCTGAWPDLATSPRRRSSTTAAAALYEVWSSMSLLKLLPLAFVLWLGAATGPATARTLNGDFAFPDGDIALYG</sequence>